<dbReference type="Proteomes" id="UP001164286">
    <property type="component" value="Unassembled WGS sequence"/>
</dbReference>
<organism evidence="2 3">
    <name type="scientific">Dioszegia hungarica</name>
    <dbReference type="NCBI Taxonomy" id="4972"/>
    <lineage>
        <taxon>Eukaryota</taxon>
        <taxon>Fungi</taxon>
        <taxon>Dikarya</taxon>
        <taxon>Basidiomycota</taxon>
        <taxon>Agaricomycotina</taxon>
        <taxon>Tremellomycetes</taxon>
        <taxon>Tremellales</taxon>
        <taxon>Bulleribasidiaceae</taxon>
        <taxon>Dioszegia</taxon>
    </lineage>
</organism>
<evidence type="ECO:0000313" key="3">
    <source>
        <dbReference type="Proteomes" id="UP001164286"/>
    </source>
</evidence>
<dbReference type="InterPro" id="IPR036047">
    <property type="entry name" value="F-box-like_dom_sf"/>
</dbReference>
<comment type="caution">
    <text evidence="2">The sequence shown here is derived from an EMBL/GenBank/DDBJ whole genome shotgun (WGS) entry which is preliminary data.</text>
</comment>
<keyword evidence="3" id="KW-1185">Reference proteome</keyword>
<evidence type="ECO:0000259" key="1">
    <source>
        <dbReference type="Pfam" id="PF12937"/>
    </source>
</evidence>
<sequence length="327" mass="36935">MANLTSLPQETISQIALCLDRHSGLSLALTCRAFAGPAEARLWQTLELSLSPYYGVSPPIQPHEGAFPLAERGGAFLLRHRPYTALEAWAWNQVETAEEAYRTALPGIIDRIIRMADGRRWALVREITAAPRVGAIAGIVRVLRNAAPRLAELHLDEPTSLDALAPIFPADIDTLDYALIRADLHFPFLTYLRLGHDSVRFSDLILLFLHAAPNLTDRDFDTWGLWDLPADAETQMPQLQGETKLRRLKMEFADRGRQEETDESSPVLEMLRRSPLVEQLSEGYMDQNVVVYDGLVKTAWTMRGLRDYHWRWEPSDFMDSDSLVSNG</sequence>
<reference evidence="2" key="1">
    <citation type="journal article" date="2022" name="G3 (Bethesda)">
        <title>High quality genome of the basidiomycete yeast Dioszegia hungarica PDD-24b-2 isolated from cloud water.</title>
        <authorList>
            <person name="Jarrige D."/>
            <person name="Haridas S."/>
            <person name="Bleykasten-Grosshans C."/>
            <person name="Joly M."/>
            <person name="Nadalig T."/>
            <person name="Sancelme M."/>
            <person name="Vuilleumier S."/>
            <person name="Grigoriev I.V."/>
            <person name="Amato P."/>
            <person name="Bringel F."/>
        </authorList>
    </citation>
    <scope>NUCLEOTIDE SEQUENCE</scope>
    <source>
        <strain evidence="2">PDD-24b-2</strain>
    </source>
</reference>
<dbReference type="EMBL" id="JAKWFO010000010">
    <property type="protein sequence ID" value="KAI9633394.1"/>
    <property type="molecule type" value="Genomic_DNA"/>
</dbReference>
<name>A0AA38H6G0_9TREE</name>
<proteinExistence type="predicted"/>
<feature type="domain" description="F-box" evidence="1">
    <location>
        <begin position="5"/>
        <end position="46"/>
    </location>
</feature>
<dbReference type="Pfam" id="PF12937">
    <property type="entry name" value="F-box-like"/>
    <property type="match status" value="1"/>
</dbReference>
<dbReference type="InterPro" id="IPR001810">
    <property type="entry name" value="F-box_dom"/>
</dbReference>
<protein>
    <recommendedName>
        <fullName evidence="1">F-box domain-containing protein</fullName>
    </recommendedName>
</protein>
<dbReference type="RefSeq" id="XP_052943171.1">
    <property type="nucleotide sequence ID" value="XM_053090433.1"/>
</dbReference>
<dbReference type="GeneID" id="77729638"/>
<dbReference type="SUPFAM" id="SSF81383">
    <property type="entry name" value="F-box domain"/>
    <property type="match status" value="1"/>
</dbReference>
<evidence type="ECO:0000313" key="2">
    <source>
        <dbReference type="EMBL" id="KAI9633394.1"/>
    </source>
</evidence>
<gene>
    <name evidence="2" type="ORF">MKK02DRAFT_39089</name>
</gene>
<accession>A0AA38H6G0</accession>
<dbReference type="AlphaFoldDB" id="A0AA38H6G0"/>